<proteinExistence type="predicted"/>
<protein>
    <submittedName>
        <fullName evidence="1">Uncharacterized protein</fullName>
    </submittedName>
</protein>
<evidence type="ECO:0000313" key="1">
    <source>
        <dbReference type="EMBL" id="ORX84733.1"/>
    </source>
</evidence>
<keyword evidence="2" id="KW-1185">Reference proteome</keyword>
<dbReference type="EMBL" id="MCFG01000046">
    <property type="protein sequence ID" value="ORX84733.1"/>
    <property type="molecule type" value="Genomic_DNA"/>
</dbReference>
<name>A0A1Y1XG92_9FUNG</name>
<sequence length="71" mass="8292">MFSYVAYSLMLFTHAYDIDKMILNNPYLKHDSRSITNIRIFKCDFGKIFDTSSTDQSFFMKDLSLSIFVGT</sequence>
<reference evidence="1 2" key="2">
    <citation type="submission" date="2016-08" db="EMBL/GenBank/DDBJ databases">
        <title>Pervasive Adenine N6-methylation of Active Genes in Fungi.</title>
        <authorList>
            <consortium name="DOE Joint Genome Institute"/>
            <person name="Mondo S.J."/>
            <person name="Dannebaum R.O."/>
            <person name="Kuo R.C."/>
            <person name="Labutti K."/>
            <person name="Haridas S."/>
            <person name="Kuo A."/>
            <person name="Salamov A."/>
            <person name="Ahrendt S.R."/>
            <person name="Lipzen A."/>
            <person name="Sullivan W."/>
            <person name="Andreopoulos W.B."/>
            <person name="Clum A."/>
            <person name="Lindquist E."/>
            <person name="Daum C."/>
            <person name="Ramamoorthy G.K."/>
            <person name="Gryganskyi A."/>
            <person name="Culley D."/>
            <person name="Magnuson J.K."/>
            <person name="James T.Y."/>
            <person name="O'Malley M.A."/>
            <person name="Stajich J.E."/>
            <person name="Spatafora J.W."/>
            <person name="Visel A."/>
            <person name="Grigoriev I.V."/>
        </authorList>
    </citation>
    <scope>NUCLEOTIDE SEQUENCE [LARGE SCALE GENOMIC DNA]</scope>
    <source>
        <strain evidence="1 2">S4</strain>
    </source>
</reference>
<organism evidence="1 2">
    <name type="scientific">Anaeromyces robustus</name>
    <dbReference type="NCBI Taxonomy" id="1754192"/>
    <lineage>
        <taxon>Eukaryota</taxon>
        <taxon>Fungi</taxon>
        <taxon>Fungi incertae sedis</taxon>
        <taxon>Chytridiomycota</taxon>
        <taxon>Chytridiomycota incertae sedis</taxon>
        <taxon>Neocallimastigomycetes</taxon>
        <taxon>Neocallimastigales</taxon>
        <taxon>Neocallimastigaceae</taxon>
        <taxon>Anaeromyces</taxon>
    </lineage>
</organism>
<dbReference type="Proteomes" id="UP000193944">
    <property type="component" value="Unassembled WGS sequence"/>
</dbReference>
<evidence type="ECO:0000313" key="2">
    <source>
        <dbReference type="Proteomes" id="UP000193944"/>
    </source>
</evidence>
<gene>
    <name evidence="1" type="ORF">BCR32DRAFT_291106</name>
</gene>
<accession>A0A1Y1XG92</accession>
<reference evidence="1 2" key="1">
    <citation type="submission" date="2016-08" db="EMBL/GenBank/DDBJ databases">
        <title>A Parts List for Fungal Cellulosomes Revealed by Comparative Genomics.</title>
        <authorList>
            <consortium name="DOE Joint Genome Institute"/>
            <person name="Haitjema C.H."/>
            <person name="Gilmore S.P."/>
            <person name="Henske J.K."/>
            <person name="Solomon K.V."/>
            <person name="De Groot R."/>
            <person name="Kuo A."/>
            <person name="Mondo S.J."/>
            <person name="Salamov A.A."/>
            <person name="Labutti K."/>
            <person name="Zhao Z."/>
            <person name="Chiniquy J."/>
            <person name="Barry K."/>
            <person name="Brewer H.M."/>
            <person name="Purvine S.O."/>
            <person name="Wright A.T."/>
            <person name="Boxma B."/>
            <person name="Van Alen T."/>
            <person name="Hackstein J.H."/>
            <person name="Baker S.E."/>
            <person name="Grigoriev I.V."/>
            <person name="O'Malley M.A."/>
        </authorList>
    </citation>
    <scope>NUCLEOTIDE SEQUENCE [LARGE SCALE GENOMIC DNA]</scope>
    <source>
        <strain evidence="1 2">S4</strain>
    </source>
</reference>
<dbReference type="AlphaFoldDB" id="A0A1Y1XG92"/>
<comment type="caution">
    <text evidence="1">The sequence shown here is derived from an EMBL/GenBank/DDBJ whole genome shotgun (WGS) entry which is preliminary data.</text>
</comment>